<reference evidence="1 2" key="1">
    <citation type="submission" date="2016-09" db="EMBL/GenBank/DDBJ databases">
        <authorList>
            <person name="Capua I."/>
            <person name="De Benedictis P."/>
            <person name="Joannis T."/>
            <person name="Lombin L.H."/>
            <person name="Cattoli G."/>
        </authorList>
    </citation>
    <scope>NUCLEOTIDE SEQUENCE [LARGE SCALE GENOMIC DNA]</scope>
    <source>
        <strain evidence="1 2">IMI 309357</strain>
    </source>
</reference>
<gene>
    <name evidence="1" type="ORF">CORC01_11417</name>
</gene>
<keyword evidence="2" id="KW-1185">Reference proteome</keyword>
<dbReference type="RefSeq" id="XP_022470440.1">
    <property type="nucleotide sequence ID" value="XM_022623041.1"/>
</dbReference>
<name>A0A1G4AVW4_9PEZI</name>
<feature type="non-terminal residue" evidence="1">
    <location>
        <position position="1"/>
    </location>
</feature>
<sequence>GLPPSRRLFNPCSLRGSWKGDDPAGLAARNRVEGSIGEMGHAEALCFTARSHGSADFQRRAACHLPALSSEGP</sequence>
<dbReference type="Proteomes" id="UP000176998">
    <property type="component" value="Unassembled WGS sequence"/>
</dbReference>
<evidence type="ECO:0000313" key="1">
    <source>
        <dbReference type="EMBL" id="OHE93274.1"/>
    </source>
</evidence>
<dbReference type="AlphaFoldDB" id="A0A1G4AVW4"/>
<organism evidence="1 2">
    <name type="scientific">Colletotrichum orchidophilum</name>
    <dbReference type="NCBI Taxonomy" id="1209926"/>
    <lineage>
        <taxon>Eukaryota</taxon>
        <taxon>Fungi</taxon>
        <taxon>Dikarya</taxon>
        <taxon>Ascomycota</taxon>
        <taxon>Pezizomycotina</taxon>
        <taxon>Sordariomycetes</taxon>
        <taxon>Hypocreomycetidae</taxon>
        <taxon>Glomerellales</taxon>
        <taxon>Glomerellaceae</taxon>
        <taxon>Colletotrichum</taxon>
    </lineage>
</organism>
<comment type="caution">
    <text evidence="1">The sequence shown here is derived from an EMBL/GenBank/DDBJ whole genome shotgun (WGS) entry which is preliminary data.</text>
</comment>
<accession>A0A1G4AVW4</accession>
<dbReference type="GeneID" id="34564551"/>
<protein>
    <submittedName>
        <fullName evidence="1">Uncharacterized protein</fullName>
    </submittedName>
</protein>
<proteinExistence type="predicted"/>
<evidence type="ECO:0000313" key="2">
    <source>
        <dbReference type="Proteomes" id="UP000176998"/>
    </source>
</evidence>
<dbReference type="EMBL" id="MJBS01000124">
    <property type="protein sequence ID" value="OHE93274.1"/>
    <property type="molecule type" value="Genomic_DNA"/>
</dbReference>